<keyword evidence="6" id="KW-1185">Reference proteome</keyword>
<dbReference type="CDD" id="cd00303">
    <property type="entry name" value="retropepsin_like"/>
    <property type="match status" value="1"/>
</dbReference>
<dbReference type="Pfam" id="PF03564">
    <property type="entry name" value="DUF1759"/>
    <property type="match status" value="1"/>
</dbReference>
<evidence type="ECO:0000256" key="1">
    <source>
        <dbReference type="PROSITE-ProRule" id="PRU00047"/>
    </source>
</evidence>
<evidence type="ECO:0000313" key="5">
    <source>
        <dbReference type="EnsemblMetazoa" id="AALFPA23_016545.P24115"/>
    </source>
</evidence>
<accession>A0ABM1ZA64</accession>
<keyword evidence="1" id="KW-0862">Zinc</keyword>
<protein>
    <recommendedName>
        <fullName evidence="7">Endonuclease</fullName>
    </recommendedName>
</protein>
<dbReference type="CDD" id="cd01644">
    <property type="entry name" value="RT_pepA17"/>
    <property type="match status" value="1"/>
</dbReference>
<evidence type="ECO:0000313" key="6">
    <source>
        <dbReference type="Proteomes" id="UP000069940"/>
    </source>
</evidence>
<proteinExistence type="predicted"/>
<dbReference type="PANTHER" id="PTHR47331:SF5">
    <property type="entry name" value="RIBONUCLEASE H"/>
    <property type="match status" value="1"/>
</dbReference>
<reference evidence="5" key="2">
    <citation type="submission" date="2025-05" db="UniProtKB">
        <authorList>
            <consortium name="EnsemblMetazoa"/>
        </authorList>
    </citation>
    <scope>IDENTIFICATION</scope>
    <source>
        <strain evidence="5">Foshan</strain>
    </source>
</reference>
<dbReference type="Proteomes" id="UP000069940">
    <property type="component" value="Unassembled WGS sequence"/>
</dbReference>
<dbReference type="InterPro" id="IPR001878">
    <property type="entry name" value="Znf_CCHC"/>
</dbReference>
<evidence type="ECO:0008006" key="7">
    <source>
        <dbReference type="Google" id="ProtNLM"/>
    </source>
</evidence>
<evidence type="ECO:0000256" key="2">
    <source>
        <dbReference type="SAM" id="MobiDB-lite"/>
    </source>
</evidence>
<name>A0ABM1ZA64_AEDAL</name>
<dbReference type="InterPro" id="IPR043502">
    <property type="entry name" value="DNA/RNA_pol_sf"/>
</dbReference>
<evidence type="ECO:0000259" key="3">
    <source>
        <dbReference type="PROSITE" id="PS50158"/>
    </source>
</evidence>
<feature type="region of interest" description="Disordered" evidence="2">
    <location>
        <begin position="302"/>
        <end position="329"/>
    </location>
</feature>
<dbReference type="InterPro" id="IPR005312">
    <property type="entry name" value="DUF1759"/>
</dbReference>
<dbReference type="Gene3D" id="3.30.420.10">
    <property type="entry name" value="Ribonuclease H-like superfamily/Ribonuclease H"/>
    <property type="match status" value="1"/>
</dbReference>
<dbReference type="GeneID" id="134284609"/>
<dbReference type="InterPro" id="IPR008042">
    <property type="entry name" value="Retrotrans_Pao"/>
</dbReference>
<keyword evidence="1" id="KW-0479">Metal-binding</keyword>
<dbReference type="PROSITE" id="PS50994">
    <property type="entry name" value="INTEGRASE"/>
    <property type="match status" value="1"/>
</dbReference>
<dbReference type="Pfam" id="PF05380">
    <property type="entry name" value="Peptidase_A17"/>
    <property type="match status" value="1"/>
</dbReference>
<feature type="domain" description="Integrase catalytic" evidence="4">
    <location>
        <begin position="1048"/>
        <end position="1185"/>
    </location>
</feature>
<dbReference type="InterPro" id="IPR036397">
    <property type="entry name" value="RNaseH_sf"/>
</dbReference>
<dbReference type="RefSeq" id="XP_062699574.1">
    <property type="nucleotide sequence ID" value="XM_062843590.1"/>
</dbReference>
<organism evidence="5 6">
    <name type="scientific">Aedes albopictus</name>
    <name type="common">Asian tiger mosquito</name>
    <name type="synonym">Stegomyia albopicta</name>
    <dbReference type="NCBI Taxonomy" id="7160"/>
    <lineage>
        <taxon>Eukaryota</taxon>
        <taxon>Metazoa</taxon>
        <taxon>Ecdysozoa</taxon>
        <taxon>Arthropoda</taxon>
        <taxon>Hexapoda</taxon>
        <taxon>Insecta</taxon>
        <taxon>Pterygota</taxon>
        <taxon>Neoptera</taxon>
        <taxon>Endopterygota</taxon>
        <taxon>Diptera</taxon>
        <taxon>Nematocera</taxon>
        <taxon>Culicoidea</taxon>
        <taxon>Culicidae</taxon>
        <taxon>Culicinae</taxon>
        <taxon>Aedini</taxon>
        <taxon>Aedes</taxon>
        <taxon>Stegomyia</taxon>
    </lineage>
</organism>
<dbReference type="Pfam" id="PF18701">
    <property type="entry name" value="DUF5641"/>
    <property type="match status" value="1"/>
</dbReference>
<dbReference type="PROSITE" id="PS50158">
    <property type="entry name" value="ZF_CCHC"/>
    <property type="match status" value="1"/>
</dbReference>
<reference evidence="6" key="1">
    <citation type="journal article" date="2015" name="Proc. Natl. Acad. Sci. U.S.A.">
        <title>Genome sequence of the Asian Tiger mosquito, Aedes albopictus, reveals insights into its biology, genetics, and evolution.</title>
        <authorList>
            <person name="Chen X.G."/>
            <person name="Jiang X."/>
            <person name="Gu J."/>
            <person name="Xu M."/>
            <person name="Wu Y."/>
            <person name="Deng Y."/>
            <person name="Zhang C."/>
            <person name="Bonizzoni M."/>
            <person name="Dermauw W."/>
            <person name="Vontas J."/>
            <person name="Armbruster P."/>
            <person name="Huang X."/>
            <person name="Yang Y."/>
            <person name="Zhang H."/>
            <person name="He W."/>
            <person name="Peng H."/>
            <person name="Liu Y."/>
            <person name="Wu K."/>
            <person name="Chen J."/>
            <person name="Lirakis M."/>
            <person name="Topalis P."/>
            <person name="Van Leeuwen T."/>
            <person name="Hall A.B."/>
            <person name="Jiang X."/>
            <person name="Thorpe C."/>
            <person name="Mueller R.L."/>
            <person name="Sun C."/>
            <person name="Waterhouse R.M."/>
            <person name="Yan G."/>
            <person name="Tu Z.J."/>
            <person name="Fang X."/>
            <person name="James A.A."/>
        </authorList>
    </citation>
    <scope>NUCLEOTIDE SEQUENCE [LARGE SCALE GENOMIC DNA]</scope>
    <source>
        <strain evidence="6">Foshan</strain>
    </source>
</reference>
<dbReference type="EnsemblMetazoa" id="AALFPA23_016545.R24115">
    <property type="protein sequence ID" value="AALFPA23_016545.P24115"/>
    <property type="gene ID" value="AALFPA23_016545"/>
</dbReference>
<evidence type="ECO:0000259" key="4">
    <source>
        <dbReference type="PROSITE" id="PS50994"/>
    </source>
</evidence>
<feature type="domain" description="CCHC-type" evidence="3">
    <location>
        <begin position="372"/>
        <end position="385"/>
    </location>
</feature>
<dbReference type="InterPro" id="IPR001584">
    <property type="entry name" value="Integrase_cat-core"/>
</dbReference>
<dbReference type="InterPro" id="IPR012337">
    <property type="entry name" value="RNaseH-like_sf"/>
</dbReference>
<sequence length="1308" mass="148207">MAPTTRKGASLRQLQMQLEDVTLSFDDIASFIQKFNDQTTASQVEVRLEKIDTLWEKFSDALVELKSHEDFEDEEKCFEKLRVKISERYYEGKSFLKDKVKELHEPSDLEQSVREPSMLGVLDHVRLPQIKLQTFSGEIDEWLSFRDLFTSLIHWRTDLPEVEKFHYLKGCLQGEPKSMVDSLKITKANYQIAWDTLCKRYNNNKLLKKKQVQALFKLPTLSKESISELRTLVEGFDRIVQTLDQIVDPADYKNLLLVNLLTMRLDPYTRRAWEECAATKEQDSLEDLTEFLRKRIQVLESLPPRSTDPRSHPPLPSSKPKLPTVKTSYNSVQPNPGRCMACKDSHLLYQCSAFLQLSVADRDSLLKSKGLCRNCFRSGHQAKDCLSKFSCRICKKRHHTLICFRAEKDNNVTTAVAGGNQPTNSQVSHGSTSSNPTQVANVAATDVSACNVAQVSSRILLATAVVVVEDDIGVRFNARALLDSGSESNFVSERLSQRMKVSRNKVDVSVLGIGQGVAKVKHSIQMVLRSRVSDFSREMTFLVLPKVTTNLPTASIKTKGWNLPDGIQLADPAFFQSKEVDLVLGIEAFFEFFETGRRLSIGNHLPTLTESVFGWVVCGGYSSPNKSQQVNCHFSATTELEKLMERFWSCEEEEFQNSYSPEEKLCEDMFQRGVQRGSDGRYTVPLPKNADILPNLGESREIAYRRLLGTERRLARDENLRKQYVAFMEEYLTLGHMRKVDGTDEESCKRCFLPHHPVVKEASTTTKVRVVFDASCKTSSGVSLNDALLVGPVVQEDLRSIILRSRTKRILLVSDVEKMFRQILITPEDRPLQSILYRFSPDKEVTVFEMNTVTYGTKPAPFLATRTLKQLATDEESNFPLAARAIREDVYMDDVITGTDDVGTAICLRNQLTEMMESGGFKLRKWCCNIPAVLEGVPTENLAIQDTNGVELDSDQAVKTLGLTWMPITDTLRFQFQFPPLELDVPLTKRRILSLIATLFDPLGLIGVTTVSAKIFMQQLWTLQDANGKGLDWDQPVPPTVGEAWQRFLQALRRFIARRGRPCDMYSDNGTNFVGARKKLIELIHLLKNRVHHDRIATELTNNGIQWHFNPPSAPHFGGLWEAAVRSAKTHLLKVIGESITSSEDFSTLLVQVEACLNSRPLVPMSDDPDDLEPLTPAHFLVGSSLQALPDSELLNIPSNRLNQFQLIQPRIQHFWTRWRREYLNQLQARTKRWKPAVPVEPGKLVVVKDENVPPIRWKMGRIVAVHPGEDDVVRVVTVKTATGEFKRPVEKICILPIPIDDKEDNAP</sequence>
<dbReference type="PANTHER" id="PTHR47331">
    <property type="entry name" value="PHD-TYPE DOMAIN-CONTAINING PROTEIN"/>
    <property type="match status" value="1"/>
</dbReference>
<dbReference type="InterPro" id="IPR040676">
    <property type="entry name" value="DUF5641"/>
</dbReference>
<dbReference type="SUPFAM" id="SSF53098">
    <property type="entry name" value="Ribonuclease H-like"/>
    <property type="match status" value="1"/>
</dbReference>
<dbReference type="SUPFAM" id="SSF56672">
    <property type="entry name" value="DNA/RNA polymerases"/>
    <property type="match status" value="1"/>
</dbReference>
<keyword evidence="1" id="KW-0863">Zinc-finger</keyword>